<gene>
    <name evidence="1" type="ORF">JAAARDRAFT_499255</name>
</gene>
<organism evidence="1 2">
    <name type="scientific">Jaapia argillacea MUCL 33604</name>
    <dbReference type="NCBI Taxonomy" id="933084"/>
    <lineage>
        <taxon>Eukaryota</taxon>
        <taxon>Fungi</taxon>
        <taxon>Dikarya</taxon>
        <taxon>Basidiomycota</taxon>
        <taxon>Agaricomycotina</taxon>
        <taxon>Agaricomycetes</taxon>
        <taxon>Agaricomycetidae</taxon>
        <taxon>Jaapiales</taxon>
        <taxon>Jaapiaceae</taxon>
        <taxon>Jaapia</taxon>
    </lineage>
</organism>
<name>A0A067PL70_9AGAM</name>
<protein>
    <submittedName>
        <fullName evidence="1">Uncharacterized protein</fullName>
    </submittedName>
</protein>
<dbReference type="HOGENOM" id="CLU_1602981_0_0_1"/>
<evidence type="ECO:0000313" key="1">
    <source>
        <dbReference type="EMBL" id="KDQ51777.1"/>
    </source>
</evidence>
<sequence length="166" mass="19534">MVDRVVRRHGTTQCFGINVWSARMRKSKLCWQELWLTMVGYHGKTQFPFHSNSRRNRASRYRFQSKFQGWLRLKKPYTYASIPQPLVSLHPRMDDREEGGKARGTQFSSRCEVHRTWEIEPKWLCSAPLCLGSRLPLRLASFDGSTTVAWEDETVLRKAFDRGRKI</sequence>
<reference evidence="2" key="1">
    <citation type="journal article" date="2014" name="Proc. Natl. Acad. Sci. U.S.A.">
        <title>Extensive sampling of basidiomycete genomes demonstrates inadequacy of the white-rot/brown-rot paradigm for wood decay fungi.</title>
        <authorList>
            <person name="Riley R."/>
            <person name="Salamov A.A."/>
            <person name="Brown D.W."/>
            <person name="Nagy L.G."/>
            <person name="Floudas D."/>
            <person name="Held B.W."/>
            <person name="Levasseur A."/>
            <person name="Lombard V."/>
            <person name="Morin E."/>
            <person name="Otillar R."/>
            <person name="Lindquist E.A."/>
            <person name="Sun H."/>
            <person name="LaButti K.M."/>
            <person name="Schmutz J."/>
            <person name="Jabbour D."/>
            <person name="Luo H."/>
            <person name="Baker S.E."/>
            <person name="Pisabarro A.G."/>
            <person name="Walton J.D."/>
            <person name="Blanchette R.A."/>
            <person name="Henrissat B."/>
            <person name="Martin F."/>
            <person name="Cullen D."/>
            <person name="Hibbett D.S."/>
            <person name="Grigoriev I.V."/>
        </authorList>
    </citation>
    <scope>NUCLEOTIDE SEQUENCE [LARGE SCALE GENOMIC DNA]</scope>
    <source>
        <strain evidence="2">MUCL 33604</strain>
    </source>
</reference>
<evidence type="ECO:0000313" key="2">
    <source>
        <dbReference type="Proteomes" id="UP000027265"/>
    </source>
</evidence>
<accession>A0A067PL70</accession>
<dbReference type="EMBL" id="KL197745">
    <property type="protein sequence ID" value="KDQ51777.1"/>
    <property type="molecule type" value="Genomic_DNA"/>
</dbReference>
<proteinExistence type="predicted"/>
<dbReference type="InParanoid" id="A0A067PL70"/>
<keyword evidence="2" id="KW-1185">Reference proteome</keyword>
<dbReference type="Proteomes" id="UP000027265">
    <property type="component" value="Unassembled WGS sequence"/>
</dbReference>
<dbReference type="AlphaFoldDB" id="A0A067PL70"/>